<gene>
    <name evidence="4" type="ORF">M5I08_17145</name>
</gene>
<sequence length="113" mass="12181">MKVGSLFSGAGGLDSAVEKLFGAQTVWQCENDPAAAAVLARRWPEVPNLGDVTAVDWGCVEPVDVLCGGFPCQDVSAVGLRAGMRPGTRSGLWAQFRDAIAEFCQQPWIMRRR</sequence>
<dbReference type="InterPro" id="IPR001525">
    <property type="entry name" value="C5_MeTfrase"/>
</dbReference>
<name>A0ABY4QHD5_9MYCO</name>
<comment type="similarity">
    <text evidence="3">Belongs to the class I-like SAM-binding methyltransferase superfamily. C5-methyltransferase family.</text>
</comment>
<organism evidence="4 5">
    <name type="scientific">Candidatus Mycobacterium methanotrophicum</name>
    <dbReference type="NCBI Taxonomy" id="2943498"/>
    <lineage>
        <taxon>Bacteria</taxon>
        <taxon>Bacillati</taxon>
        <taxon>Actinomycetota</taxon>
        <taxon>Actinomycetes</taxon>
        <taxon>Mycobacteriales</taxon>
        <taxon>Mycobacteriaceae</taxon>
        <taxon>Mycobacterium</taxon>
    </lineage>
</organism>
<evidence type="ECO:0000313" key="4">
    <source>
        <dbReference type="EMBL" id="UQX09949.1"/>
    </source>
</evidence>
<proteinExistence type="inferred from homology"/>
<dbReference type="PROSITE" id="PS51679">
    <property type="entry name" value="SAM_MT_C5"/>
    <property type="match status" value="1"/>
</dbReference>
<keyword evidence="5" id="KW-1185">Reference proteome</keyword>
<keyword evidence="2 3" id="KW-0808">Transferase</keyword>
<evidence type="ECO:0000256" key="3">
    <source>
        <dbReference type="PROSITE-ProRule" id="PRU01016"/>
    </source>
</evidence>
<feature type="active site" evidence="3">
    <location>
        <position position="72"/>
    </location>
</feature>
<keyword evidence="1 3" id="KW-0489">Methyltransferase</keyword>
<accession>A0ABY4QHD5</accession>
<keyword evidence="3" id="KW-0949">S-adenosyl-L-methionine</keyword>
<dbReference type="GO" id="GO:0008168">
    <property type="term" value="F:methyltransferase activity"/>
    <property type="evidence" value="ECO:0007669"/>
    <property type="project" value="UniProtKB-KW"/>
</dbReference>
<evidence type="ECO:0000256" key="2">
    <source>
        <dbReference type="ARBA" id="ARBA00022679"/>
    </source>
</evidence>
<dbReference type="Proteomes" id="UP001056610">
    <property type="component" value="Chromosome"/>
</dbReference>
<evidence type="ECO:0000313" key="5">
    <source>
        <dbReference type="Proteomes" id="UP001056610"/>
    </source>
</evidence>
<protein>
    <submittedName>
        <fullName evidence="4">DNA cytosine methyltransferase</fullName>
    </submittedName>
</protein>
<dbReference type="GO" id="GO:0032259">
    <property type="term" value="P:methylation"/>
    <property type="evidence" value="ECO:0007669"/>
    <property type="project" value="UniProtKB-KW"/>
</dbReference>
<evidence type="ECO:0000256" key="1">
    <source>
        <dbReference type="ARBA" id="ARBA00022603"/>
    </source>
</evidence>
<dbReference type="Pfam" id="PF00145">
    <property type="entry name" value="DNA_methylase"/>
    <property type="match status" value="1"/>
</dbReference>
<dbReference type="RefSeq" id="WP_219070920.1">
    <property type="nucleotide sequence ID" value="NZ_CAJUXY010000169.1"/>
</dbReference>
<reference evidence="4" key="1">
    <citation type="submission" date="2022-05" db="EMBL/GenBank/DDBJ databases">
        <title>A methanotrophic Mycobacterium dominates a cave microbial ecosystem.</title>
        <authorList>
            <person name="Van Spanning R.J.M."/>
            <person name="Guan Q."/>
            <person name="Melkonian C."/>
            <person name="Gallant J."/>
            <person name="Polerecky L."/>
            <person name="Flot J.-F."/>
            <person name="Brandt B.W."/>
            <person name="Braster M."/>
            <person name="Iturbe Espinoza P."/>
            <person name="Aerts J."/>
            <person name="Meima-Franke M."/>
            <person name="Piersma S.R."/>
            <person name="Bunduc C."/>
            <person name="Ummels R."/>
            <person name="Pain A."/>
            <person name="Fleming E.J."/>
            <person name="van der Wel N."/>
            <person name="Gherman V.D."/>
            <person name="Sarbu S.M."/>
            <person name="Bodelier P.L.E."/>
            <person name="Bitter W."/>
        </authorList>
    </citation>
    <scope>NUCLEOTIDE SEQUENCE</scope>
    <source>
        <strain evidence="4">Sulfur Cave</strain>
    </source>
</reference>
<dbReference type="EMBL" id="CP097320">
    <property type="protein sequence ID" value="UQX09949.1"/>
    <property type="molecule type" value="Genomic_DNA"/>
</dbReference>